<reference evidence="3 4" key="1">
    <citation type="submission" date="2016-11" db="EMBL/GenBank/DDBJ databases">
        <authorList>
            <person name="Jaros S."/>
            <person name="Januszkiewicz K."/>
            <person name="Wedrychowicz H."/>
        </authorList>
    </citation>
    <scope>NUCLEOTIDE SEQUENCE [LARGE SCALE GENOMIC DNA]</scope>
    <source>
        <strain evidence="3 4">IBRC-M 10683</strain>
    </source>
</reference>
<dbReference type="OrthoDB" id="2943217at2"/>
<dbReference type="InterPro" id="IPR055338">
    <property type="entry name" value="YqfX-like"/>
</dbReference>
<feature type="region of interest" description="Disordered" evidence="1">
    <location>
        <begin position="1"/>
        <end position="37"/>
    </location>
</feature>
<keyword evidence="2" id="KW-0812">Transmembrane</keyword>
<name>A0A1M5D3K0_9BACI</name>
<dbReference type="AlphaFoldDB" id="A0A1M5D3K0"/>
<dbReference type="STRING" id="930117.SAMN05216225_1001508"/>
<evidence type="ECO:0000313" key="3">
    <source>
        <dbReference type="EMBL" id="SHF61460.1"/>
    </source>
</evidence>
<protein>
    <recommendedName>
        <fullName evidence="5">DUF4190 domain-containing protein</fullName>
    </recommendedName>
</protein>
<dbReference type="RefSeq" id="WP_072887648.1">
    <property type="nucleotide sequence ID" value="NZ_FQVW01000001.1"/>
</dbReference>
<dbReference type="PANTHER" id="PTHR40040">
    <property type="entry name" value="SMALL HYDROPHOBIC PROTEIN-RELATED"/>
    <property type="match status" value="1"/>
</dbReference>
<feature type="transmembrane region" description="Helical" evidence="2">
    <location>
        <begin position="117"/>
        <end position="135"/>
    </location>
</feature>
<dbReference type="Proteomes" id="UP000183988">
    <property type="component" value="Unassembled WGS sequence"/>
</dbReference>
<dbReference type="EMBL" id="FQVW01000001">
    <property type="protein sequence ID" value="SHF61460.1"/>
    <property type="molecule type" value="Genomic_DNA"/>
</dbReference>
<organism evidence="3 4">
    <name type="scientific">Ornithinibacillus halophilus</name>
    <dbReference type="NCBI Taxonomy" id="930117"/>
    <lineage>
        <taxon>Bacteria</taxon>
        <taxon>Bacillati</taxon>
        <taxon>Bacillota</taxon>
        <taxon>Bacilli</taxon>
        <taxon>Bacillales</taxon>
        <taxon>Bacillaceae</taxon>
        <taxon>Ornithinibacillus</taxon>
    </lineage>
</organism>
<feature type="transmembrane region" description="Helical" evidence="2">
    <location>
        <begin position="75"/>
        <end position="105"/>
    </location>
</feature>
<keyword evidence="2" id="KW-0472">Membrane</keyword>
<evidence type="ECO:0008006" key="5">
    <source>
        <dbReference type="Google" id="ProtNLM"/>
    </source>
</evidence>
<sequence>MDDYNRKDDVEDAPNHGGTLDEDIEPNAPKNFDSPGYIATYSNRDEETAAELTADDYRGERVSTDDDVGAQANTAVGWIALALSIASFFWLPIILGGAGIIVGFVARNRDAETLGNIAIAAGVISILITLFIVPFV</sequence>
<evidence type="ECO:0000256" key="2">
    <source>
        <dbReference type="SAM" id="Phobius"/>
    </source>
</evidence>
<accession>A0A1M5D3K0</accession>
<gene>
    <name evidence="3" type="ORF">SAMN05216225_1001508</name>
</gene>
<keyword evidence="4" id="KW-1185">Reference proteome</keyword>
<keyword evidence="2" id="KW-1133">Transmembrane helix</keyword>
<evidence type="ECO:0000313" key="4">
    <source>
        <dbReference type="Proteomes" id="UP000183988"/>
    </source>
</evidence>
<proteinExistence type="predicted"/>
<dbReference type="PANTHER" id="PTHR40040:SF1">
    <property type="entry name" value="MEMBRANE PROTEIN"/>
    <property type="match status" value="1"/>
</dbReference>
<evidence type="ECO:0000256" key="1">
    <source>
        <dbReference type="SAM" id="MobiDB-lite"/>
    </source>
</evidence>